<gene>
    <name evidence="1" type="ORF">MRB53_003910</name>
</gene>
<evidence type="ECO:0000313" key="2">
    <source>
        <dbReference type="Proteomes" id="UP001234297"/>
    </source>
</evidence>
<keyword evidence="2" id="KW-1185">Reference proteome</keyword>
<protein>
    <submittedName>
        <fullName evidence="1">Uncharacterized protein</fullName>
    </submittedName>
</protein>
<name>A0ACC2MYM8_PERAE</name>
<organism evidence="1 2">
    <name type="scientific">Persea americana</name>
    <name type="common">Avocado</name>
    <dbReference type="NCBI Taxonomy" id="3435"/>
    <lineage>
        <taxon>Eukaryota</taxon>
        <taxon>Viridiplantae</taxon>
        <taxon>Streptophyta</taxon>
        <taxon>Embryophyta</taxon>
        <taxon>Tracheophyta</taxon>
        <taxon>Spermatophyta</taxon>
        <taxon>Magnoliopsida</taxon>
        <taxon>Magnoliidae</taxon>
        <taxon>Laurales</taxon>
        <taxon>Lauraceae</taxon>
        <taxon>Persea</taxon>
    </lineage>
</organism>
<accession>A0ACC2MYM8</accession>
<comment type="caution">
    <text evidence="1">The sequence shown here is derived from an EMBL/GenBank/DDBJ whole genome shotgun (WGS) entry which is preliminary data.</text>
</comment>
<dbReference type="Proteomes" id="UP001234297">
    <property type="component" value="Chromosome 1"/>
</dbReference>
<evidence type="ECO:0000313" key="1">
    <source>
        <dbReference type="EMBL" id="KAJ8650887.1"/>
    </source>
</evidence>
<dbReference type="EMBL" id="CM056809">
    <property type="protein sequence ID" value="KAJ8650887.1"/>
    <property type="molecule type" value="Genomic_DNA"/>
</dbReference>
<sequence>MMKKGCKWIFPTEDPMLERKDVMGHASLQRLVQVQQHFQLSDSAFKDQGPAQKPDPSPTFLEDTLLLEPHGRLQRRREAASAPEIVQVKNRVLVLLLVVLLLILLVIVPFLILLIFLAVVLLLLVSLNKAFNLHIFILHLERSSRHRVKLSRDSAPSPLMKSNHHNKESFLVIRPRSSIV</sequence>
<proteinExistence type="predicted"/>
<reference evidence="1 2" key="1">
    <citation type="journal article" date="2022" name="Hortic Res">
        <title>A haplotype resolved chromosomal level avocado genome allows analysis of novel avocado genes.</title>
        <authorList>
            <person name="Nath O."/>
            <person name="Fletcher S.J."/>
            <person name="Hayward A."/>
            <person name="Shaw L.M."/>
            <person name="Masouleh A.K."/>
            <person name="Furtado A."/>
            <person name="Henry R.J."/>
            <person name="Mitter N."/>
        </authorList>
    </citation>
    <scope>NUCLEOTIDE SEQUENCE [LARGE SCALE GENOMIC DNA]</scope>
    <source>
        <strain evidence="2">cv. Hass</strain>
    </source>
</reference>